<name>A0A3Q3F9Z5_9LABR</name>
<dbReference type="GeneTree" id="ENSGT00940000163520"/>
<evidence type="ECO:0000256" key="2">
    <source>
        <dbReference type="ARBA" id="ARBA00022525"/>
    </source>
</evidence>
<proteinExistence type="predicted"/>
<evidence type="ECO:0000259" key="4">
    <source>
        <dbReference type="PROSITE" id="PS50871"/>
    </source>
</evidence>
<evidence type="ECO:0000256" key="3">
    <source>
        <dbReference type="ARBA" id="ARBA00022729"/>
    </source>
</evidence>
<dbReference type="STRING" id="56723.ENSLBEP00000015842"/>
<organism evidence="5 6">
    <name type="scientific">Labrus bergylta</name>
    <name type="common">ballan wrasse</name>
    <dbReference type="NCBI Taxonomy" id="56723"/>
    <lineage>
        <taxon>Eukaryota</taxon>
        <taxon>Metazoa</taxon>
        <taxon>Chordata</taxon>
        <taxon>Craniata</taxon>
        <taxon>Vertebrata</taxon>
        <taxon>Euteleostomi</taxon>
        <taxon>Actinopterygii</taxon>
        <taxon>Neopterygii</taxon>
        <taxon>Teleostei</taxon>
        <taxon>Neoteleostei</taxon>
        <taxon>Acanthomorphata</taxon>
        <taxon>Eupercaria</taxon>
        <taxon>Labriformes</taxon>
        <taxon>Labridae</taxon>
        <taxon>Labrus</taxon>
    </lineage>
</organism>
<dbReference type="PANTHER" id="PTHR22923:SF89">
    <property type="entry name" value="CEREBELLIN 18"/>
    <property type="match status" value="1"/>
</dbReference>
<dbReference type="InterPro" id="IPR001073">
    <property type="entry name" value="C1q_dom"/>
</dbReference>
<reference evidence="5" key="2">
    <citation type="submission" date="2025-09" db="UniProtKB">
        <authorList>
            <consortium name="Ensembl"/>
        </authorList>
    </citation>
    <scope>IDENTIFICATION</scope>
</reference>
<protein>
    <submittedName>
        <fullName evidence="5">Cerebellin 18</fullName>
    </submittedName>
</protein>
<accession>A0A3Q3F9Z5</accession>
<dbReference type="PANTHER" id="PTHR22923">
    <property type="entry name" value="CEREBELLIN-RELATED"/>
    <property type="match status" value="1"/>
</dbReference>
<dbReference type="GO" id="GO:0005576">
    <property type="term" value="C:extracellular region"/>
    <property type="evidence" value="ECO:0007669"/>
    <property type="project" value="UniProtKB-SubCell"/>
</dbReference>
<reference evidence="5" key="1">
    <citation type="submission" date="2025-08" db="UniProtKB">
        <authorList>
            <consortium name="Ensembl"/>
        </authorList>
    </citation>
    <scope>IDENTIFICATION</scope>
</reference>
<dbReference type="Ensembl" id="ENSLBET00000016776.1">
    <property type="protein sequence ID" value="ENSLBEP00000015842.1"/>
    <property type="gene ID" value="ENSLBEG00000012287.1"/>
</dbReference>
<dbReference type="InParanoid" id="A0A3Q3F9Z5"/>
<dbReference type="SUPFAM" id="SSF49842">
    <property type="entry name" value="TNF-like"/>
    <property type="match status" value="1"/>
</dbReference>
<dbReference type="PRINTS" id="PR00007">
    <property type="entry name" value="COMPLEMNTC1Q"/>
</dbReference>
<dbReference type="AlphaFoldDB" id="A0A3Q3F9Z5"/>
<dbReference type="SMART" id="SM00110">
    <property type="entry name" value="C1Q"/>
    <property type="match status" value="1"/>
</dbReference>
<dbReference type="Gene3D" id="2.60.120.40">
    <property type="match status" value="1"/>
</dbReference>
<dbReference type="PROSITE" id="PS50871">
    <property type="entry name" value="C1Q"/>
    <property type="match status" value="1"/>
</dbReference>
<keyword evidence="2" id="KW-0964">Secreted</keyword>
<evidence type="ECO:0000313" key="5">
    <source>
        <dbReference type="Ensembl" id="ENSLBEP00000015842.1"/>
    </source>
</evidence>
<dbReference type="Pfam" id="PF00386">
    <property type="entry name" value="C1q"/>
    <property type="match status" value="1"/>
</dbReference>
<keyword evidence="3" id="KW-0732">Signal</keyword>
<sequence length="220" mass="24985">KRYQSPFLPLISVKLDTPLACDKWDCKCAFERQRSCCCGANDLYALEDYTFEKVKYLWEDISKLKYSVMGLTEGYKVSFKATMDSRLGPCFGPFNTDVPIPYSLVALNDGNGYNPSLGAFTAPRSGVYLFSFTVYSSVGSGERLYHQIQMKKNGVDMVGVWENNREDGEDSATQVAILDLQNGDQVYMELMSGRKLCDHLQYNIFTGYMVYPSTDDYYSR</sequence>
<dbReference type="GO" id="GO:0045202">
    <property type="term" value="C:synapse"/>
    <property type="evidence" value="ECO:0007669"/>
    <property type="project" value="TreeGrafter"/>
</dbReference>
<evidence type="ECO:0000256" key="1">
    <source>
        <dbReference type="ARBA" id="ARBA00004613"/>
    </source>
</evidence>
<dbReference type="InterPro" id="IPR008983">
    <property type="entry name" value="Tumour_necrosis_fac-like_dom"/>
</dbReference>
<dbReference type="GO" id="GO:0099558">
    <property type="term" value="P:maintenance of synapse structure"/>
    <property type="evidence" value="ECO:0007669"/>
    <property type="project" value="TreeGrafter"/>
</dbReference>
<comment type="subcellular location">
    <subcellularLocation>
        <location evidence="1">Secreted</location>
    </subcellularLocation>
</comment>
<dbReference type="InterPro" id="IPR050822">
    <property type="entry name" value="Cerebellin_Synaptic_Org"/>
</dbReference>
<feature type="domain" description="C1q" evidence="4">
    <location>
        <begin position="72"/>
        <end position="216"/>
    </location>
</feature>
<keyword evidence="6" id="KW-1185">Reference proteome</keyword>
<evidence type="ECO:0000313" key="6">
    <source>
        <dbReference type="Proteomes" id="UP000261660"/>
    </source>
</evidence>
<dbReference type="Proteomes" id="UP000261660">
    <property type="component" value="Unplaced"/>
</dbReference>